<dbReference type="AlphaFoldDB" id="A0A3M7S4Z5"/>
<organism evidence="1 2">
    <name type="scientific">Brachionus plicatilis</name>
    <name type="common">Marine rotifer</name>
    <name type="synonym">Brachionus muelleri</name>
    <dbReference type="NCBI Taxonomy" id="10195"/>
    <lineage>
        <taxon>Eukaryota</taxon>
        <taxon>Metazoa</taxon>
        <taxon>Spiralia</taxon>
        <taxon>Gnathifera</taxon>
        <taxon>Rotifera</taxon>
        <taxon>Eurotatoria</taxon>
        <taxon>Monogononta</taxon>
        <taxon>Pseudotrocha</taxon>
        <taxon>Ploima</taxon>
        <taxon>Brachionidae</taxon>
        <taxon>Brachionus</taxon>
    </lineage>
</organism>
<name>A0A3M7S4Z5_BRAPC</name>
<reference evidence="1 2" key="1">
    <citation type="journal article" date="2018" name="Sci. Rep.">
        <title>Genomic signatures of local adaptation to the degree of environmental predictability in rotifers.</title>
        <authorList>
            <person name="Franch-Gras L."/>
            <person name="Hahn C."/>
            <person name="Garcia-Roger E.M."/>
            <person name="Carmona M.J."/>
            <person name="Serra M."/>
            <person name="Gomez A."/>
        </authorList>
    </citation>
    <scope>NUCLEOTIDE SEQUENCE [LARGE SCALE GENOMIC DNA]</scope>
    <source>
        <strain evidence="1">HYR1</strain>
    </source>
</reference>
<comment type="caution">
    <text evidence="1">The sequence shown here is derived from an EMBL/GenBank/DDBJ whole genome shotgun (WGS) entry which is preliminary data.</text>
</comment>
<dbReference type="Proteomes" id="UP000276133">
    <property type="component" value="Unassembled WGS sequence"/>
</dbReference>
<evidence type="ECO:0000313" key="2">
    <source>
        <dbReference type="Proteomes" id="UP000276133"/>
    </source>
</evidence>
<protein>
    <submittedName>
        <fullName evidence="1">Uncharacterized protein</fullName>
    </submittedName>
</protein>
<gene>
    <name evidence="1" type="ORF">BpHYR1_011500</name>
</gene>
<keyword evidence="2" id="KW-1185">Reference proteome</keyword>
<evidence type="ECO:0000313" key="1">
    <source>
        <dbReference type="EMBL" id="RNA30658.1"/>
    </source>
</evidence>
<proteinExistence type="predicted"/>
<accession>A0A3M7S4Z5</accession>
<dbReference type="EMBL" id="REGN01002062">
    <property type="protein sequence ID" value="RNA30658.1"/>
    <property type="molecule type" value="Genomic_DNA"/>
</dbReference>
<sequence>MQHDAGTEHTTKKNEIIENQRDKPLSFNHSLNSFHILHKGVFCEKNKLITSCIYSVTMYKYFPVYLIHFSVYLEKPADQFHDQQFR</sequence>